<sequence length="709" mass="82814">TENQKITHNPLQMDQILLDIDTGNTKDIIPVTKEKLTTYTLWDLPRLFNNGQVKRLMGRYGKVQEICWTCEKFSKQAHIILTESKNNPIQQEDAETSSRNKSEIKEKKTTRFIKKDENRTGRKTFELGNYTTMKSKWKHTGKENDNTTENLNTRRMTHKNNLSNENKERSSHPKNESLNATLQEILNRLEKIKSSYSSSRAIVTLDTGQAPTASKVAKGIPKKEGLGGANLKGKEKEHLTDNVGNIIKDRFMRINKAEGSRKMKTSEDYQISKEWAAYIVQASTKDMDLVTNSDHKLFITALNTGINTRFRSHAKTRKKGKRRLVFELEKASENDWVHYKRKLKRLLLSKIHIDKKISIDEEWDIIQSNIIKAAQTFLPIKKKLAEMLKTEDTGKTDVLQLLKKCIRKLGTFCRRIRKKVLIPQKEKELHKLCKDIKNSYEIDTFCKQTQDTEEKRRLKLSGKKATWFKDLETKIISKPLTRKIRQELIKESGKTEVGRISKKRIKNKIKIEHWNRDDDKENSIQKGPKLKRCQSCNDEQKEQSRGCLLQRNFKNNKKAINKKLIGKSNEKGEHELLVSIKLFNFKLSINEVTTEQIKKEPAISYLAIELLEERILKEYIKGKEKIIKKETSQKIAELIKLENMTRSLTETEDIYNLIFGRDREAIVKARLELARDLITEEKRRSLEAHMYKKKHAGNKETRKRRKEMK</sequence>
<comment type="caution">
    <text evidence="2">The sequence shown here is derived from an EMBL/GenBank/DDBJ whole genome shotgun (WGS) entry which is preliminary data.</text>
</comment>
<evidence type="ECO:0000256" key="1">
    <source>
        <dbReference type="SAM" id="MobiDB-lite"/>
    </source>
</evidence>
<gene>
    <name evidence="2" type="ORF">GMARGA_LOCUS17909</name>
</gene>
<keyword evidence="3" id="KW-1185">Reference proteome</keyword>
<accession>A0ABN7VEW0</accession>
<reference evidence="2 3" key="1">
    <citation type="submission" date="2021-06" db="EMBL/GenBank/DDBJ databases">
        <authorList>
            <person name="Kallberg Y."/>
            <person name="Tangrot J."/>
            <person name="Rosling A."/>
        </authorList>
    </citation>
    <scope>NUCLEOTIDE SEQUENCE [LARGE SCALE GENOMIC DNA]</scope>
    <source>
        <strain evidence="2 3">120-4 pot B 10/14</strain>
    </source>
</reference>
<proteinExistence type="predicted"/>
<feature type="region of interest" description="Disordered" evidence="1">
    <location>
        <begin position="688"/>
        <end position="709"/>
    </location>
</feature>
<dbReference type="EMBL" id="CAJVQB010013870">
    <property type="protein sequence ID" value="CAG8764943.1"/>
    <property type="molecule type" value="Genomic_DNA"/>
</dbReference>
<feature type="region of interest" description="Disordered" evidence="1">
    <location>
        <begin position="136"/>
        <end position="177"/>
    </location>
</feature>
<feature type="non-terminal residue" evidence="2">
    <location>
        <position position="1"/>
    </location>
</feature>
<feature type="compositionally biased region" description="Polar residues" evidence="1">
    <location>
        <begin position="147"/>
        <end position="164"/>
    </location>
</feature>
<organism evidence="2 3">
    <name type="scientific">Gigaspora margarita</name>
    <dbReference type="NCBI Taxonomy" id="4874"/>
    <lineage>
        <taxon>Eukaryota</taxon>
        <taxon>Fungi</taxon>
        <taxon>Fungi incertae sedis</taxon>
        <taxon>Mucoromycota</taxon>
        <taxon>Glomeromycotina</taxon>
        <taxon>Glomeromycetes</taxon>
        <taxon>Diversisporales</taxon>
        <taxon>Gigasporaceae</taxon>
        <taxon>Gigaspora</taxon>
    </lineage>
</organism>
<feature type="region of interest" description="Disordered" evidence="1">
    <location>
        <begin position="88"/>
        <end position="117"/>
    </location>
</feature>
<feature type="compositionally biased region" description="Basic residues" evidence="1">
    <location>
        <begin position="691"/>
        <end position="709"/>
    </location>
</feature>
<feature type="compositionally biased region" description="Basic and acidic residues" evidence="1">
    <location>
        <begin position="165"/>
        <end position="175"/>
    </location>
</feature>
<evidence type="ECO:0000313" key="2">
    <source>
        <dbReference type="EMBL" id="CAG8764943.1"/>
    </source>
</evidence>
<evidence type="ECO:0000313" key="3">
    <source>
        <dbReference type="Proteomes" id="UP000789901"/>
    </source>
</evidence>
<feature type="non-terminal residue" evidence="2">
    <location>
        <position position="709"/>
    </location>
</feature>
<name>A0ABN7VEW0_GIGMA</name>
<protein>
    <submittedName>
        <fullName evidence="2">35181_t:CDS:1</fullName>
    </submittedName>
</protein>
<feature type="compositionally biased region" description="Basic and acidic residues" evidence="1">
    <location>
        <begin position="96"/>
        <end position="117"/>
    </location>
</feature>
<dbReference type="Proteomes" id="UP000789901">
    <property type="component" value="Unassembled WGS sequence"/>
</dbReference>